<dbReference type="EMBL" id="MN577570">
    <property type="protein sequence ID" value="QGT49817.1"/>
    <property type="molecule type" value="Genomic_DNA"/>
</dbReference>
<organism evidence="1">
    <name type="scientific">uncultured Candidatus Melainabacteria bacterium</name>
    <dbReference type="NCBI Taxonomy" id="2682970"/>
    <lineage>
        <taxon>Bacteria</taxon>
        <taxon>Bacillati</taxon>
        <taxon>Candidatus Melainabacteria</taxon>
        <taxon>environmental samples</taxon>
    </lineage>
</organism>
<reference evidence="1" key="1">
    <citation type="journal article" date="2020" name="J. ISSAAS">
        <title>Lactobacilli and other gastrointestinal microbiota of Peromyscus leucopus, reservoir host for agents of Lyme disease and other zoonoses in North America.</title>
        <authorList>
            <person name="Milovic A."/>
            <person name="Bassam K."/>
            <person name="Shao H."/>
            <person name="Chatzistamou I."/>
            <person name="Tufts D.M."/>
            <person name="Diuk-Wasser M."/>
            <person name="Barbour A.G."/>
        </authorList>
    </citation>
    <scope>NUCLEOTIDE SEQUENCE</scope>
    <source>
        <strain evidence="1">LL20</strain>
    </source>
</reference>
<evidence type="ECO:0000313" key="1">
    <source>
        <dbReference type="EMBL" id="QGT49817.1"/>
    </source>
</evidence>
<dbReference type="AlphaFoldDB" id="A0A650EJC3"/>
<protein>
    <submittedName>
        <fullName evidence="1">Uncharacterized protein</fullName>
    </submittedName>
</protein>
<accession>A0A650EJC3</accession>
<gene>
    <name evidence="1" type="ORF">Melaina855_2040</name>
</gene>
<sequence>MLLNLDNEIDKRILGSYPQQVINDAVKGVMEYIGINISESEVEDIRFKIYYENTPGIELYQKQQKKDPLIDFLNENYMLKFLELVFDKNNSEFNRYNIKLRKRNNTNMLALFSFLEKNIDFFSKYKQEIINLTKINYPECNNINYDYVSLFFMGIKKDKYGIHTLKLYWIANPDNREFYLNFIKDQKIPQYEKLLPILDDIVKNCGGNVLMNGIDYSKEGIIKHKFYVEYPQNLYDGLAKVFNNNEVLLKRINLIREWHEIHQEFYCDGIGIGINAQDEILLNFYFMFKDED</sequence>
<proteinExistence type="predicted"/>
<name>A0A650EJC3_9BACT</name>